<organism evidence="6 7">
    <name type="scientific">Microdochium trichocladiopsis</name>
    <dbReference type="NCBI Taxonomy" id="1682393"/>
    <lineage>
        <taxon>Eukaryota</taxon>
        <taxon>Fungi</taxon>
        <taxon>Dikarya</taxon>
        <taxon>Ascomycota</taxon>
        <taxon>Pezizomycotina</taxon>
        <taxon>Sordariomycetes</taxon>
        <taxon>Xylariomycetidae</taxon>
        <taxon>Xylariales</taxon>
        <taxon>Microdochiaceae</taxon>
        <taxon>Microdochium</taxon>
    </lineage>
</organism>
<feature type="transmembrane region" description="Helical" evidence="5">
    <location>
        <begin position="554"/>
        <end position="576"/>
    </location>
</feature>
<dbReference type="GO" id="GO:0015095">
    <property type="term" value="F:magnesium ion transmembrane transporter activity"/>
    <property type="evidence" value="ECO:0007669"/>
    <property type="project" value="TreeGrafter"/>
</dbReference>
<dbReference type="RefSeq" id="XP_046011055.1">
    <property type="nucleotide sequence ID" value="XM_046151691.1"/>
</dbReference>
<dbReference type="Gene3D" id="1.20.58.340">
    <property type="entry name" value="Magnesium transport protein CorA, transmembrane region"/>
    <property type="match status" value="1"/>
</dbReference>
<dbReference type="Proteomes" id="UP000756346">
    <property type="component" value="Unassembled WGS sequence"/>
</dbReference>
<dbReference type="PANTHER" id="PTHR46494">
    <property type="entry name" value="CORA FAMILY METAL ION TRANSPORTER (EUROFUNG)"/>
    <property type="match status" value="1"/>
</dbReference>
<keyword evidence="7" id="KW-1185">Reference proteome</keyword>
<dbReference type="OrthoDB" id="5430750at2759"/>
<dbReference type="PANTHER" id="PTHR46494:SF1">
    <property type="entry name" value="CORA FAMILY METAL ION TRANSPORTER (EUROFUNG)"/>
    <property type="match status" value="1"/>
</dbReference>
<sequence>MAVATGFPPKTLLDKDEEPRLTVELLRQIQSDQQRITRLLSDRFEPNRHVPELAKEIWQSKHNAWDGSNQEYWARESPDANLGLEFLKTLCPGGQVASTVGASDIDISEHIQGIERREEQGRWLQKFSGGTRRRWGAVPTLQVALAKFNRWLSSHRGAIAMVAGARGGGADDVWPDAWFADPLADEAGNVATTATVVPHTLEDPFTYYHAVGGMARPGEVQSKIPICGVLESPGHLSYGMVMFHIRSFVVVGPDDGVLPPPEKWFRGVRCVRERTAFQGFYDDQTLHLAERRYSTALSMLPLQQPSGHFSLVSIIDVSVAEDPDLVWGMAPGYERVYDRRSAPWERYGLHPAGLYSGVSALQLQVCSFLESWGRDWNRTIDAIDSKVSVQLRRLVLKTKSDASVLYFKVLQLLGIFSDAVSEVEGALEALERACRNPEVFLGNAFHKTYPHTTATMRVLDQNWSVAKALHKDLAGRVQERLDRSKHEVLGLRDGLFNVQSVVEAQKSFELNKYLFVFTVVTIVYLPPTFVASFFGMEIFNADTVPETQTFFWTLIKWFCAVTYVLAIAALIGTRLLPSSDRLKAWNPIRWGVPSPANPTRAGVTMGSKAAWTNRGDANILFALVRHAAMVVSSWALAVLRALDRAVHRMAFLFSAQGTQKTGEKNAAAMPAASAA</sequence>
<dbReference type="InterPro" id="IPR002523">
    <property type="entry name" value="MgTranspt_CorA/ZnTranspt_ZntB"/>
</dbReference>
<keyword evidence="4 5" id="KW-0472">Membrane</keyword>
<keyword evidence="2 5" id="KW-0812">Transmembrane</keyword>
<evidence type="ECO:0000313" key="6">
    <source>
        <dbReference type="EMBL" id="KAH7028767.1"/>
    </source>
</evidence>
<dbReference type="GO" id="GO:0000287">
    <property type="term" value="F:magnesium ion binding"/>
    <property type="evidence" value="ECO:0007669"/>
    <property type="project" value="TreeGrafter"/>
</dbReference>
<evidence type="ECO:0000256" key="1">
    <source>
        <dbReference type="ARBA" id="ARBA00004651"/>
    </source>
</evidence>
<dbReference type="GO" id="GO:0050897">
    <property type="term" value="F:cobalt ion binding"/>
    <property type="evidence" value="ECO:0007669"/>
    <property type="project" value="TreeGrafter"/>
</dbReference>
<evidence type="ECO:0000256" key="4">
    <source>
        <dbReference type="ARBA" id="ARBA00023136"/>
    </source>
</evidence>
<dbReference type="GO" id="GO:0005886">
    <property type="term" value="C:plasma membrane"/>
    <property type="evidence" value="ECO:0007669"/>
    <property type="project" value="UniProtKB-SubCell"/>
</dbReference>
<dbReference type="AlphaFoldDB" id="A0A9P9BP08"/>
<keyword evidence="3 5" id="KW-1133">Transmembrane helix</keyword>
<evidence type="ECO:0000256" key="2">
    <source>
        <dbReference type="ARBA" id="ARBA00022692"/>
    </source>
</evidence>
<feature type="transmembrane region" description="Helical" evidence="5">
    <location>
        <begin position="619"/>
        <end position="639"/>
    </location>
</feature>
<name>A0A9P9BP08_9PEZI</name>
<dbReference type="SUPFAM" id="SSF144083">
    <property type="entry name" value="Magnesium transport protein CorA, transmembrane region"/>
    <property type="match status" value="1"/>
</dbReference>
<comment type="caution">
    <text evidence="6">The sequence shown here is derived from an EMBL/GenBank/DDBJ whole genome shotgun (WGS) entry which is preliminary data.</text>
</comment>
<dbReference type="InterPro" id="IPR045863">
    <property type="entry name" value="CorA_TM1_TM2"/>
</dbReference>
<gene>
    <name evidence="6" type="ORF">B0I36DRAFT_289970</name>
</gene>
<accession>A0A9P9BP08</accession>
<feature type="transmembrane region" description="Helical" evidence="5">
    <location>
        <begin position="513"/>
        <end position="534"/>
    </location>
</feature>
<reference evidence="6" key="1">
    <citation type="journal article" date="2021" name="Nat. Commun.">
        <title>Genetic determinants of endophytism in the Arabidopsis root mycobiome.</title>
        <authorList>
            <person name="Mesny F."/>
            <person name="Miyauchi S."/>
            <person name="Thiergart T."/>
            <person name="Pickel B."/>
            <person name="Atanasova L."/>
            <person name="Karlsson M."/>
            <person name="Huettel B."/>
            <person name="Barry K.W."/>
            <person name="Haridas S."/>
            <person name="Chen C."/>
            <person name="Bauer D."/>
            <person name="Andreopoulos W."/>
            <person name="Pangilinan J."/>
            <person name="LaButti K."/>
            <person name="Riley R."/>
            <person name="Lipzen A."/>
            <person name="Clum A."/>
            <person name="Drula E."/>
            <person name="Henrissat B."/>
            <person name="Kohler A."/>
            <person name="Grigoriev I.V."/>
            <person name="Martin F.M."/>
            <person name="Hacquard S."/>
        </authorList>
    </citation>
    <scope>NUCLEOTIDE SEQUENCE</scope>
    <source>
        <strain evidence="6">MPI-CAGE-CH-0230</strain>
    </source>
</reference>
<dbReference type="GeneID" id="70181237"/>
<evidence type="ECO:0000256" key="3">
    <source>
        <dbReference type="ARBA" id="ARBA00022989"/>
    </source>
</evidence>
<proteinExistence type="predicted"/>
<dbReference type="Pfam" id="PF01544">
    <property type="entry name" value="CorA"/>
    <property type="match status" value="1"/>
</dbReference>
<evidence type="ECO:0000313" key="7">
    <source>
        <dbReference type="Proteomes" id="UP000756346"/>
    </source>
</evidence>
<protein>
    <submittedName>
        <fullName evidence="6">Cora-like Mg2+ transporter protein-domain-containing protein</fullName>
    </submittedName>
</protein>
<comment type="subcellular location">
    <subcellularLocation>
        <location evidence="1">Cell membrane</location>
        <topology evidence="1">Multi-pass membrane protein</topology>
    </subcellularLocation>
</comment>
<dbReference type="GO" id="GO:0015087">
    <property type="term" value="F:cobalt ion transmembrane transporter activity"/>
    <property type="evidence" value="ECO:0007669"/>
    <property type="project" value="TreeGrafter"/>
</dbReference>
<evidence type="ECO:0000256" key="5">
    <source>
        <dbReference type="SAM" id="Phobius"/>
    </source>
</evidence>
<dbReference type="EMBL" id="JAGTJQ010000006">
    <property type="protein sequence ID" value="KAH7028767.1"/>
    <property type="molecule type" value="Genomic_DNA"/>
</dbReference>